<dbReference type="AlphaFoldDB" id="A0AAW1Y4D8"/>
<dbReference type="PANTHER" id="PTHR34836">
    <property type="entry name" value="OS06G0188250 PROTEIN"/>
    <property type="match status" value="1"/>
</dbReference>
<sequence>MKNRKPTKPVCSYFLILSSVSLVMAMGENTTSITVNVGVVLDLDNSPDTKVWLSCIKMALSDFYTSHSSSRTKLVLSIRDSRSEVVDAAAAGFSKFTSS</sequence>
<evidence type="ECO:0000256" key="1">
    <source>
        <dbReference type="SAM" id="SignalP"/>
    </source>
</evidence>
<dbReference type="Proteomes" id="UP001457282">
    <property type="component" value="Unassembled WGS sequence"/>
</dbReference>
<name>A0AAW1Y4D8_RUBAR</name>
<reference evidence="2 3" key="1">
    <citation type="journal article" date="2023" name="G3 (Bethesda)">
        <title>A chromosome-length genome assembly and annotation of blackberry (Rubus argutus, cv. 'Hillquist').</title>
        <authorList>
            <person name="Bruna T."/>
            <person name="Aryal R."/>
            <person name="Dudchenko O."/>
            <person name="Sargent D.J."/>
            <person name="Mead D."/>
            <person name="Buti M."/>
            <person name="Cavallini A."/>
            <person name="Hytonen T."/>
            <person name="Andres J."/>
            <person name="Pham M."/>
            <person name="Weisz D."/>
            <person name="Mascagni F."/>
            <person name="Usai G."/>
            <person name="Natali L."/>
            <person name="Bassil N."/>
            <person name="Fernandez G.E."/>
            <person name="Lomsadze A."/>
            <person name="Armour M."/>
            <person name="Olukolu B."/>
            <person name="Poorten T."/>
            <person name="Britton C."/>
            <person name="Davik J."/>
            <person name="Ashrafi H."/>
            <person name="Aiden E.L."/>
            <person name="Borodovsky M."/>
            <person name="Worthington M."/>
        </authorList>
    </citation>
    <scope>NUCLEOTIDE SEQUENCE [LARGE SCALE GENOMIC DNA]</scope>
    <source>
        <strain evidence="2">PI 553951</strain>
    </source>
</reference>
<dbReference type="PANTHER" id="PTHR34836:SF1">
    <property type="entry name" value="OS09G0428600 PROTEIN"/>
    <property type="match status" value="1"/>
</dbReference>
<dbReference type="InterPro" id="IPR015683">
    <property type="entry name" value="Ionotropic_Glu_rcpt"/>
</dbReference>
<comment type="caution">
    <text evidence="2">The sequence shown here is derived from an EMBL/GenBank/DDBJ whole genome shotgun (WGS) entry which is preliminary data.</text>
</comment>
<keyword evidence="1" id="KW-0732">Signal</keyword>
<evidence type="ECO:0000313" key="3">
    <source>
        <dbReference type="Proteomes" id="UP001457282"/>
    </source>
</evidence>
<protein>
    <submittedName>
        <fullName evidence="2">Uncharacterized protein</fullName>
    </submittedName>
</protein>
<dbReference type="EMBL" id="JBEDUW010000002">
    <property type="protein sequence ID" value="KAK9942900.1"/>
    <property type="molecule type" value="Genomic_DNA"/>
</dbReference>
<proteinExistence type="predicted"/>
<organism evidence="2 3">
    <name type="scientific">Rubus argutus</name>
    <name type="common">Southern blackberry</name>
    <dbReference type="NCBI Taxonomy" id="59490"/>
    <lineage>
        <taxon>Eukaryota</taxon>
        <taxon>Viridiplantae</taxon>
        <taxon>Streptophyta</taxon>
        <taxon>Embryophyta</taxon>
        <taxon>Tracheophyta</taxon>
        <taxon>Spermatophyta</taxon>
        <taxon>Magnoliopsida</taxon>
        <taxon>eudicotyledons</taxon>
        <taxon>Gunneridae</taxon>
        <taxon>Pentapetalae</taxon>
        <taxon>rosids</taxon>
        <taxon>fabids</taxon>
        <taxon>Rosales</taxon>
        <taxon>Rosaceae</taxon>
        <taxon>Rosoideae</taxon>
        <taxon>Rosoideae incertae sedis</taxon>
        <taxon>Rubus</taxon>
    </lineage>
</organism>
<gene>
    <name evidence="2" type="ORF">M0R45_008543</name>
</gene>
<accession>A0AAW1Y4D8</accession>
<keyword evidence="3" id="KW-1185">Reference proteome</keyword>
<evidence type="ECO:0000313" key="2">
    <source>
        <dbReference type="EMBL" id="KAK9942900.1"/>
    </source>
</evidence>
<feature type="chain" id="PRO_5043665647" evidence="1">
    <location>
        <begin position="26"/>
        <end position="99"/>
    </location>
</feature>
<feature type="signal peptide" evidence="1">
    <location>
        <begin position="1"/>
        <end position="25"/>
    </location>
</feature>